<dbReference type="KEGG" id="ntr:B0W44_10910"/>
<evidence type="ECO:0000313" key="1">
    <source>
        <dbReference type="EMBL" id="AQS56196.1"/>
    </source>
</evidence>
<dbReference type="EMBL" id="CP019699">
    <property type="protein sequence ID" value="AQS56196.1"/>
    <property type="molecule type" value="Genomic_DNA"/>
</dbReference>
<gene>
    <name evidence="1" type="ORF">B0W44_10910</name>
</gene>
<protein>
    <submittedName>
        <fullName evidence="1">Uncharacterized protein</fullName>
    </submittedName>
</protein>
<organism evidence="1 2">
    <name type="scientific">Novibacillus thermophilus</name>
    <dbReference type="NCBI Taxonomy" id="1471761"/>
    <lineage>
        <taxon>Bacteria</taxon>
        <taxon>Bacillati</taxon>
        <taxon>Bacillota</taxon>
        <taxon>Bacilli</taxon>
        <taxon>Bacillales</taxon>
        <taxon>Thermoactinomycetaceae</taxon>
        <taxon>Novibacillus</taxon>
    </lineage>
</organism>
<dbReference type="AlphaFoldDB" id="A0A1U9K864"/>
<sequence>MVTTVEPWEKVDGQNSDIHMKLRKKIETKGQNIFSIKRVKSVKLENKKLETREIIRFFE</sequence>
<keyword evidence="2" id="KW-1185">Reference proteome</keyword>
<name>A0A1U9K864_9BACL</name>
<proteinExistence type="predicted"/>
<dbReference type="STRING" id="1471761.B0W44_10910"/>
<accession>A0A1U9K864</accession>
<evidence type="ECO:0000313" key="2">
    <source>
        <dbReference type="Proteomes" id="UP000188603"/>
    </source>
</evidence>
<reference evidence="1 2" key="1">
    <citation type="journal article" date="2015" name="Int. J. Syst. Evol. Microbiol.">
        <title>Novibacillus thermophilus gen. nov., sp. nov., a Gram-staining-negative and moderately thermophilic member of the family Thermoactinomycetaceae.</title>
        <authorList>
            <person name="Yang G."/>
            <person name="Chen J."/>
            <person name="Zhou S."/>
        </authorList>
    </citation>
    <scope>NUCLEOTIDE SEQUENCE [LARGE SCALE GENOMIC DNA]</scope>
    <source>
        <strain evidence="1 2">SG-1</strain>
    </source>
</reference>
<dbReference type="Proteomes" id="UP000188603">
    <property type="component" value="Chromosome"/>
</dbReference>